<reference evidence="1 2" key="1">
    <citation type="journal article" date="2018" name="Mol. Plant">
        <title>The genome of Artemisia annua provides insight into the evolution of Asteraceae family and artemisinin biosynthesis.</title>
        <authorList>
            <person name="Shen Q."/>
            <person name="Zhang L."/>
            <person name="Liao Z."/>
            <person name="Wang S."/>
            <person name="Yan T."/>
            <person name="Shi P."/>
            <person name="Liu M."/>
            <person name="Fu X."/>
            <person name="Pan Q."/>
            <person name="Wang Y."/>
            <person name="Lv Z."/>
            <person name="Lu X."/>
            <person name="Zhang F."/>
            <person name="Jiang W."/>
            <person name="Ma Y."/>
            <person name="Chen M."/>
            <person name="Hao X."/>
            <person name="Li L."/>
            <person name="Tang Y."/>
            <person name="Lv G."/>
            <person name="Zhou Y."/>
            <person name="Sun X."/>
            <person name="Brodelius P.E."/>
            <person name="Rose J.K.C."/>
            <person name="Tang K."/>
        </authorList>
    </citation>
    <scope>NUCLEOTIDE SEQUENCE [LARGE SCALE GENOMIC DNA]</scope>
    <source>
        <strain evidence="2">cv. Huhao1</strain>
        <tissue evidence="1">Leaf</tissue>
    </source>
</reference>
<dbReference type="AlphaFoldDB" id="A0A2U1LVW3"/>
<dbReference type="EMBL" id="PKPP01007527">
    <property type="protein sequence ID" value="PWA53140.1"/>
    <property type="molecule type" value="Genomic_DNA"/>
</dbReference>
<sequence>MDDSCAVCAESLEWVAYGSCGHKDVFRFAVRAFIEFTERASLVYNCSNRALVES</sequence>
<organism evidence="1 2">
    <name type="scientific">Artemisia annua</name>
    <name type="common">Sweet wormwood</name>
    <dbReference type="NCBI Taxonomy" id="35608"/>
    <lineage>
        <taxon>Eukaryota</taxon>
        <taxon>Viridiplantae</taxon>
        <taxon>Streptophyta</taxon>
        <taxon>Embryophyta</taxon>
        <taxon>Tracheophyta</taxon>
        <taxon>Spermatophyta</taxon>
        <taxon>Magnoliopsida</taxon>
        <taxon>eudicotyledons</taxon>
        <taxon>Gunneridae</taxon>
        <taxon>Pentapetalae</taxon>
        <taxon>asterids</taxon>
        <taxon>campanulids</taxon>
        <taxon>Asterales</taxon>
        <taxon>Asteraceae</taxon>
        <taxon>Asteroideae</taxon>
        <taxon>Anthemideae</taxon>
        <taxon>Artemisiinae</taxon>
        <taxon>Artemisia</taxon>
    </lineage>
</organism>
<proteinExistence type="predicted"/>
<accession>A0A2U1LVW3</accession>
<name>A0A2U1LVW3_ARTAN</name>
<evidence type="ECO:0000313" key="1">
    <source>
        <dbReference type="EMBL" id="PWA53140.1"/>
    </source>
</evidence>
<dbReference type="STRING" id="35608.A0A2U1LVW3"/>
<protein>
    <submittedName>
        <fullName evidence="1">Zinc finger protein</fullName>
    </submittedName>
</protein>
<keyword evidence="2" id="KW-1185">Reference proteome</keyword>
<dbReference type="Proteomes" id="UP000245207">
    <property type="component" value="Unassembled WGS sequence"/>
</dbReference>
<comment type="caution">
    <text evidence="1">The sequence shown here is derived from an EMBL/GenBank/DDBJ whole genome shotgun (WGS) entry which is preliminary data.</text>
</comment>
<evidence type="ECO:0000313" key="2">
    <source>
        <dbReference type="Proteomes" id="UP000245207"/>
    </source>
</evidence>
<gene>
    <name evidence="1" type="ORF">CTI12_AA447650</name>
</gene>